<dbReference type="InterPro" id="IPR030678">
    <property type="entry name" value="Peptide/Ni-bd"/>
</dbReference>
<dbReference type="CDD" id="cd00995">
    <property type="entry name" value="PBP2_NikA_DppA_OppA_like"/>
    <property type="match status" value="1"/>
</dbReference>
<dbReference type="Gene3D" id="3.90.76.10">
    <property type="entry name" value="Dipeptide-binding Protein, Domain 1"/>
    <property type="match status" value="1"/>
</dbReference>
<gene>
    <name evidence="6" type="ORF">HD596_007251</name>
</gene>
<organism evidence="6 7">
    <name type="scientific">Nonomuraea jabiensis</name>
    <dbReference type="NCBI Taxonomy" id="882448"/>
    <lineage>
        <taxon>Bacteria</taxon>
        <taxon>Bacillati</taxon>
        <taxon>Actinomycetota</taxon>
        <taxon>Actinomycetes</taxon>
        <taxon>Streptosporangiales</taxon>
        <taxon>Streptosporangiaceae</taxon>
        <taxon>Nonomuraea</taxon>
    </lineage>
</organism>
<dbReference type="RefSeq" id="WP_185073950.1">
    <property type="nucleotide sequence ID" value="NZ_JACHMB010000001.1"/>
</dbReference>
<dbReference type="Gene3D" id="3.40.190.10">
    <property type="entry name" value="Periplasmic binding protein-like II"/>
    <property type="match status" value="1"/>
</dbReference>
<feature type="domain" description="Solute-binding protein family 5" evidence="5">
    <location>
        <begin position="71"/>
        <end position="421"/>
    </location>
</feature>
<keyword evidence="7" id="KW-1185">Reference proteome</keyword>
<dbReference type="Proteomes" id="UP000579153">
    <property type="component" value="Unassembled WGS sequence"/>
</dbReference>
<accession>A0A7W9GB11</accession>
<name>A0A7W9GB11_9ACTN</name>
<dbReference type="GO" id="GO:0043190">
    <property type="term" value="C:ATP-binding cassette (ABC) transporter complex"/>
    <property type="evidence" value="ECO:0007669"/>
    <property type="project" value="InterPro"/>
</dbReference>
<evidence type="ECO:0000313" key="7">
    <source>
        <dbReference type="Proteomes" id="UP000579153"/>
    </source>
</evidence>
<dbReference type="SUPFAM" id="SSF53850">
    <property type="entry name" value="Periplasmic binding protein-like II"/>
    <property type="match status" value="1"/>
</dbReference>
<dbReference type="Gene3D" id="3.10.105.10">
    <property type="entry name" value="Dipeptide-binding Protein, Domain 3"/>
    <property type="match status" value="1"/>
</dbReference>
<dbReference type="Pfam" id="PF00496">
    <property type="entry name" value="SBP_bac_5"/>
    <property type="match status" value="1"/>
</dbReference>
<comment type="caution">
    <text evidence="6">The sequence shown here is derived from an EMBL/GenBank/DDBJ whole genome shotgun (WGS) entry which is preliminary data.</text>
</comment>
<comment type="similarity">
    <text evidence="2">Belongs to the bacterial solute-binding protein 5 family.</text>
</comment>
<dbReference type="GO" id="GO:0030313">
    <property type="term" value="C:cell envelope"/>
    <property type="evidence" value="ECO:0007669"/>
    <property type="project" value="UniProtKB-SubCell"/>
</dbReference>
<comment type="subcellular location">
    <subcellularLocation>
        <location evidence="1">Cell envelope</location>
    </subcellularLocation>
</comment>
<evidence type="ECO:0000256" key="2">
    <source>
        <dbReference type="ARBA" id="ARBA00005695"/>
    </source>
</evidence>
<dbReference type="InterPro" id="IPR039424">
    <property type="entry name" value="SBP_5"/>
</dbReference>
<dbReference type="PANTHER" id="PTHR30290:SF10">
    <property type="entry name" value="PERIPLASMIC OLIGOPEPTIDE-BINDING PROTEIN-RELATED"/>
    <property type="match status" value="1"/>
</dbReference>
<proteinExistence type="inferred from homology"/>
<dbReference type="PIRSF" id="PIRSF002741">
    <property type="entry name" value="MppA"/>
    <property type="match status" value="1"/>
</dbReference>
<dbReference type="GO" id="GO:1904680">
    <property type="term" value="F:peptide transmembrane transporter activity"/>
    <property type="evidence" value="ECO:0007669"/>
    <property type="project" value="TreeGrafter"/>
</dbReference>
<evidence type="ECO:0000256" key="3">
    <source>
        <dbReference type="ARBA" id="ARBA00022448"/>
    </source>
</evidence>
<evidence type="ECO:0000256" key="4">
    <source>
        <dbReference type="ARBA" id="ARBA00022729"/>
    </source>
</evidence>
<keyword evidence="3" id="KW-0813">Transport</keyword>
<dbReference type="PANTHER" id="PTHR30290">
    <property type="entry name" value="PERIPLASMIC BINDING COMPONENT OF ABC TRANSPORTER"/>
    <property type="match status" value="1"/>
</dbReference>
<protein>
    <submittedName>
        <fullName evidence="6">Peptide/nickel transport system substrate-binding protein</fullName>
    </submittedName>
</protein>
<reference evidence="6 7" key="1">
    <citation type="submission" date="2020-08" db="EMBL/GenBank/DDBJ databases">
        <title>Sequencing the genomes of 1000 actinobacteria strains.</title>
        <authorList>
            <person name="Klenk H.-P."/>
        </authorList>
    </citation>
    <scope>NUCLEOTIDE SEQUENCE [LARGE SCALE GENOMIC DNA]</scope>
    <source>
        <strain evidence="6 7">DSM 45507</strain>
    </source>
</reference>
<evidence type="ECO:0000256" key="1">
    <source>
        <dbReference type="ARBA" id="ARBA00004196"/>
    </source>
</evidence>
<keyword evidence="4" id="KW-0732">Signal</keyword>
<dbReference type="InterPro" id="IPR000914">
    <property type="entry name" value="SBP_5_dom"/>
</dbReference>
<dbReference type="GO" id="GO:0015833">
    <property type="term" value="P:peptide transport"/>
    <property type="evidence" value="ECO:0007669"/>
    <property type="project" value="TreeGrafter"/>
</dbReference>
<dbReference type="EMBL" id="JACHMB010000001">
    <property type="protein sequence ID" value="MBB5780495.1"/>
    <property type="molecule type" value="Genomic_DNA"/>
</dbReference>
<dbReference type="AlphaFoldDB" id="A0A7W9GB11"/>
<evidence type="ECO:0000259" key="5">
    <source>
        <dbReference type="Pfam" id="PF00496"/>
    </source>
</evidence>
<evidence type="ECO:0000313" key="6">
    <source>
        <dbReference type="EMBL" id="MBB5780495.1"/>
    </source>
</evidence>
<dbReference type="GO" id="GO:0042597">
    <property type="term" value="C:periplasmic space"/>
    <property type="evidence" value="ECO:0007669"/>
    <property type="project" value="UniProtKB-ARBA"/>
</dbReference>
<sequence length="508" mass="54707">MTLSPLAACAGPGPVAGAGSGAGSTAGPGLTLALNRSLVSLDNKLNQFDAAVSVQRGVRQALTFIDQKLTVQHVLAERFELTGPTEWTVKLRDGVHYSDGSPVKVEDVSTALQMYQKVPGSFLAGLFPEWPTVTPVDASTFKLVTENPVPTLDYLMANILITPAAANKAEELQGGIGSGPYVVTSANRGTGEYTLQVNDKYWGPAPAIKSVQVRFLPEEANRVVALRSGEVDVIDAISPDAISQLSGLGDVEIQQVPSTRITQLFYNFRKPSGHPLADVRVREALSYAINGPSLIKDVFADSATQARGVVADTLTGAVQTGEYVYDPQKAKQMLEAAGVKDLKIKIIWETGEFANDTSVMEAVVEMLKAVGVQAELQQFQPGGDISKWRQGRGGDWDVLGNGYPGPTGLALTPLQGMFAGTEEKEATRDTYHGYVFPKITAMLQKASRETDRTARDALLATAQKEIWNTWPCMWAFVPKTVIARRKRVQNVLLSPTNSYDLASVRLNG</sequence>